<name>A0ABV7JIP3_9GAMM</name>
<protein>
    <recommendedName>
        <fullName evidence="4">DUF4013 domain-containing protein</fullName>
    </recommendedName>
</protein>
<keyword evidence="1" id="KW-1133">Transmembrane helix</keyword>
<feature type="transmembrane region" description="Helical" evidence="1">
    <location>
        <begin position="157"/>
        <end position="178"/>
    </location>
</feature>
<feature type="transmembrane region" description="Helical" evidence="1">
    <location>
        <begin position="112"/>
        <end position="131"/>
    </location>
</feature>
<dbReference type="Gene3D" id="1.25.40.10">
    <property type="entry name" value="Tetratricopeptide repeat domain"/>
    <property type="match status" value="1"/>
</dbReference>
<evidence type="ECO:0000313" key="3">
    <source>
        <dbReference type="Proteomes" id="UP001595533"/>
    </source>
</evidence>
<gene>
    <name evidence="2" type="ORF">ACFODZ_13445</name>
</gene>
<dbReference type="RefSeq" id="WP_077411642.1">
    <property type="nucleotide sequence ID" value="NZ_JBHRTS010000007.1"/>
</dbReference>
<sequence length="414" mass="47622">MSDELPPFWKNMGYFFRYMQKDQLYFQITLLALANILLIIPSLIINLIISALLFLTSYKLAFEVLHTVASGHLSYQDKQTFDIDDKIGFKAVAMGVLQILIYLFVYRYDPPIGLSLLICSVLVTPAYLMVLSQTQSVLASFNPANLFLVMTRIGAEYVALLLFFVGCSALNLLIRYYLGGALPGLVGDVLLAWLLYFLLIFSFLVIGYVMYRHADELGQETIDTIHVKPDTSGHIDPIKDRIKELLKHKKYPEVIAIVEELETEGSRKDLHNYLAQAQQALTKQQRLRPEERLSQMVDNRQMKAALELALSYIDDGHHIKPLDPEPINALIRFAFENNRFNETLKLCRGFDHRYPMEHQAIVDHFFLVAKIYYQNKRQEQSKKLLQSLISKYQNTTNINAVKSYLKGIEKLADR</sequence>
<keyword evidence="1" id="KW-0812">Transmembrane</keyword>
<keyword evidence="1" id="KW-0472">Membrane</keyword>
<reference evidence="3" key="1">
    <citation type="journal article" date="2019" name="Int. J. Syst. Evol. Microbiol.">
        <title>The Global Catalogue of Microorganisms (GCM) 10K type strain sequencing project: providing services to taxonomists for standard genome sequencing and annotation.</title>
        <authorList>
            <consortium name="The Broad Institute Genomics Platform"/>
            <consortium name="The Broad Institute Genome Sequencing Center for Infectious Disease"/>
            <person name="Wu L."/>
            <person name="Ma J."/>
        </authorList>
    </citation>
    <scope>NUCLEOTIDE SEQUENCE [LARGE SCALE GENOMIC DNA]</scope>
    <source>
        <strain evidence="3">KCTC 42953</strain>
    </source>
</reference>
<dbReference type="EMBL" id="JBHRTS010000007">
    <property type="protein sequence ID" value="MFC3195252.1"/>
    <property type="molecule type" value="Genomic_DNA"/>
</dbReference>
<feature type="transmembrane region" description="Helical" evidence="1">
    <location>
        <begin position="190"/>
        <end position="211"/>
    </location>
</feature>
<comment type="caution">
    <text evidence="2">The sequence shown here is derived from an EMBL/GenBank/DDBJ whole genome shotgun (WGS) entry which is preliminary data.</text>
</comment>
<proteinExistence type="predicted"/>
<organism evidence="2 3">
    <name type="scientific">Marinicella sediminis</name>
    <dbReference type="NCBI Taxonomy" id="1792834"/>
    <lineage>
        <taxon>Bacteria</taxon>
        <taxon>Pseudomonadati</taxon>
        <taxon>Pseudomonadota</taxon>
        <taxon>Gammaproteobacteria</taxon>
        <taxon>Lysobacterales</taxon>
        <taxon>Marinicellaceae</taxon>
        <taxon>Marinicella</taxon>
    </lineage>
</organism>
<feature type="transmembrane region" description="Helical" evidence="1">
    <location>
        <begin position="87"/>
        <end position="106"/>
    </location>
</feature>
<evidence type="ECO:0008006" key="4">
    <source>
        <dbReference type="Google" id="ProtNLM"/>
    </source>
</evidence>
<feature type="transmembrane region" description="Helical" evidence="1">
    <location>
        <begin position="24"/>
        <end position="55"/>
    </location>
</feature>
<evidence type="ECO:0000256" key="1">
    <source>
        <dbReference type="SAM" id="Phobius"/>
    </source>
</evidence>
<accession>A0ABV7JIP3</accession>
<evidence type="ECO:0000313" key="2">
    <source>
        <dbReference type="EMBL" id="MFC3195252.1"/>
    </source>
</evidence>
<keyword evidence="3" id="KW-1185">Reference proteome</keyword>
<dbReference type="Proteomes" id="UP001595533">
    <property type="component" value="Unassembled WGS sequence"/>
</dbReference>
<dbReference type="InterPro" id="IPR011990">
    <property type="entry name" value="TPR-like_helical_dom_sf"/>
</dbReference>